<dbReference type="PANTHER" id="PTHR11581">
    <property type="entry name" value="30S/40S RIBOSOMAL PROTEIN S4"/>
    <property type="match status" value="1"/>
</dbReference>
<accession>A0A7R9PTM8</accession>
<dbReference type="Proteomes" id="UP000759131">
    <property type="component" value="Unassembled WGS sequence"/>
</dbReference>
<dbReference type="GO" id="GO:0003723">
    <property type="term" value="F:RNA binding"/>
    <property type="evidence" value="ECO:0007669"/>
    <property type="project" value="TreeGrafter"/>
</dbReference>
<evidence type="ECO:0000313" key="2">
    <source>
        <dbReference type="Proteomes" id="UP000759131"/>
    </source>
</evidence>
<dbReference type="InterPro" id="IPR038237">
    <property type="entry name" value="Ribosomal_eS4_central_sf"/>
</dbReference>
<dbReference type="GO" id="GO:0003735">
    <property type="term" value="F:structural constituent of ribosome"/>
    <property type="evidence" value="ECO:0007669"/>
    <property type="project" value="InterPro"/>
</dbReference>
<sequence>MIFCDPSISINDMVKVDIRTNKIVSHHSFEAGAVVFIYSGSNQGRVGVIKRMEVQTDGKTFIYLEDSNGKLFSVLMTKAIVIGNGVELLISLDEQQESASVQDE</sequence>
<dbReference type="EMBL" id="OC854576">
    <property type="protein sequence ID" value="CAD7619502.1"/>
    <property type="molecule type" value="Genomic_DNA"/>
</dbReference>
<dbReference type="InterPro" id="IPR000876">
    <property type="entry name" value="Ribosomal_eS4"/>
</dbReference>
<name>A0A7R9PTM8_9ACAR</name>
<dbReference type="PANTHER" id="PTHR11581:SF0">
    <property type="entry name" value="SMALL RIBOSOMAL SUBUNIT PROTEIN ES4"/>
    <property type="match status" value="1"/>
</dbReference>
<evidence type="ECO:0000313" key="1">
    <source>
        <dbReference type="EMBL" id="CAD7619502.1"/>
    </source>
</evidence>
<organism evidence="1">
    <name type="scientific">Medioppia subpectinata</name>
    <dbReference type="NCBI Taxonomy" id="1979941"/>
    <lineage>
        <taxon>Eukaryota</taxon>
        <taxon>Metazoa</taxon>
        <taxon>Ecdysozoa</taxon>
        <taxon>Arthropoda</taxon>
        <taxon>Chelicerata</taxon>
        <taxon>Arachnida</taxon>
        <taxon>Acari</taxon>
        <taxon>Acariformes</taxon>
        <taxon>Sarcoptiformes</taxon>
        <taxon>Oribatida</taxon>
        <taxon>Brachypylina</taxon>
        <taxon>Oppioidea</taxon>
        <taxon>Oppiidae</taxon>
        <taxon>Medioppia</taxon>
    </lineage>
</organism>
<dbReference type="AlphaFoldDB" id="A0A7R9PTM8"/>
<dbReference type="GO" id="GO:0022627">
    <property type="term" value="C:cytosolic small ribosomal subunit"/>
    <property type="evidence" value="ECO:0007669"/>
    <property type="project" value="TreeGrafter"/>
</dbReference>
<dbReference type="Gene3D" id="2.30.30.30">
    <property type="match status" value="1"/>
</dbReference>
<gene>
    <name evidence="1" type="ORF">OSB1V03_LOCUS3</name>
</gene>
<protein>
    <recommendedName>
        <fullName evidence="3">KOW domain-containing protein</fullName>
    </recommendedName>
</protein>
<keyword evidence="2" id="KW-1185">Reference proteome</keyword>
<dbReference type="Gene3D" id="2.40.50.740">
    <property type="match status" value="1"/>
</dbReference>
<reference evidence="1" key="1">
    <citation type="submission" date="2020-11" db="EMBL/GenBank/DDBJ databases">
        <authorList>
            <person name="Tran Van P."/>
        </authorList>
    </citation>
    <scope>NUCLEOTIDE SEQUENCE</scope>
</reference>
<proteinExistence type="predicted"/>
<dbReference type="EMBL" id="CAJPIZ010000001">
    <property type="protein sequence ID" value="CAG2099932.1"/>
    <property type="molecule type" value="Genomic_DNA"/>
</dbReference>
<evidence type="ECO:0008006" key="3">
    <source>
        <dbReference type="Google" id="ProtNLM"/>
    </source>
</evidence>
<dbReference type="OrthoDB" id="1109245at2759"/>
<dbReference type="InterPro" id="IPR014722">
    <property type="entry name" value="Rib_uL2_dom2"/>
</dbReference>
<dbReference type="GO" id="GO:0006412">
    <property type="term" value="P:translation"/>
    <property type="evidence" value="ECO:0007669"/>
    <property type="project" value="InterPro"/>
</dbReference>